<evidence type="ECO:0000313" key="2">
    <source>
        <dbReference type="Proteomes" id="UP000465609"/>
    </source>
</evidence>
<dbReference type="Proteomes" id="UP000465609">
    <property type="component" value="Chromosome"/>
</dbReference>
<name>A0ABM7I7L4_9MYCO</name>
<protein>
    <submittedName>
        <fullName evidence="1">Uncharacterized protein</fullName>
    </submittedName>
</protein>
<keyword evidence="2" id="KW-1185">Reference proteome</keyword>
<accession>A0ABM7I7L4</accession>
<proteinExistence type="predicted"/>
<gene>
    <name evidence="1" type="ORF">MAUB_03750</name>
</gene>
<reference evidence="1 2" key="1">
    <citation type="journal article" date="2019" name="Emerg. Microbes Infect.">
        <title>Comprehensive subspecies identification of 175 nontuberculous mycobacteria species based on 7547 genomic profiles.</title>
        <authorList>
            <person name="Matsumoto Y."/>
            <person name="Kinjo T."/>
            <person name="Motooka D."/>
            <person name="Nabeya D."/>
            <person name="Jung N."/>
            <person name="Uechi K."/>
            <person name="Horii T."/>
            <person name="Iida T."/>
            <person name="Fujita J."/>
            <person name="Nakamura S."/>
        </authorList>
    </citation>
    <scope>NUCLEOTIDE SEQUENCE [LARGE SCALE GENOMIC DNA]</scope>
    <source>
        <strain evidence="1 2">JCM 15296</strain>
    </source>
</reference>
<organism evidence="1 2">
    <name type="scientific">Mycolicibacterium aubagnense</name>
    <dbReference type="NCBI Taxonomy" id="319707"/>
    <lineage>
        <taxon>Bacteria</taxon>
        <taxon>Bacillati</taxon>
        <taxon>Actinomycetota</taxon>
        <taxon>Actinomycetes</taxon>
        <taxon>Mycobacteriales</taxon>
        <taxon>Mycobacteriaceae</taxon>
        <taxon>Mycolicibacterium</taxon>
    </lineage>
</organism>
<evidence type="ECO:0000313" key="1">
    <source>
        <dbReference type="EMBL" id="BBX82502.1"/>
    </source>
</evidence>
<dbReference type="EMBL" id="AP022577">
    <property type="protein sequence ID" value="BBX82502.1"/>
    <property type="molecule type" value="Genomic_DNA"/>
</dbReference>
<sequence>MQALRAGAFYTACIMWSPSVSLTVWANAWHAGLAAPDDVLDALSLWAPRHSIAAYDAVAASRTGLPWPDLTNYGGVTLLQTLRHAAGTARAEPAMNLVLPVPGDVRGLTPGTRFQQDAIDAGEAVVVTSNYGEAVGLVPDFEYEDDTDDAEVKALSWTVYSLPSAPVVGHFDLGDEEYRLRDAVRSAADALGRLRAEPGSDIEDPREMVEQLLEAGQLHRLPDHAPTRAVRVLETAAHIDAIITVSAGLAPIGLQSASEMQIASEAMRPLADVVRSARLAAVTAILHSAWERY</sequence>